<name>A0A834SVY3_9FABA</name>
<dbReference type="OrthoDB" id="850984at2759"/>
<proteinExistence type="predicted"/>
<gene>
    <name evidence="1" type="ORF">G2W53_036473</name>
</gene>
<evidence type="ECO:0000313" key="2">
    <source>
        <dbReference type="Proteomes" id="UP000634136"/>
    </source>
</evidence>
<sequence>MGTVSRDRICMDRLEIYMPIVVSWWHEYSSVDNSLREGLQCIQRSYIRSGAKRCENIVLEKADLVNMNCSKFSCSAPQLPSPRSRIFVKFSYLSEGIYGCIRYRDEGPQDCGVLVLSNLCHPTFAMSAVLGIELPLGGTLKAQTVVLIEQWNSHIMYLKSEQVLFSRSDLLSLR</sequence>
<comment type="caution">
    <text evidence="1">The sequence shown here is derived from an EMBL/GenBank/DDBJ whole genome shotgun (WGS) entry which is preliminary data.</text>
</comment>
<accession>A0A834SVY3</accession>
<dbReference type="Proteomes" id="UP000634136">
    <property type="component" value="Unassembled WGS sequence"/>
</dbReference>
<reference evidence="1" key="1">
    <citation type="submission" date="2020-09" db="EMBL/GenBank/DDBJ databases">
        <title>Genome-Enabled Discovery of Anthraquinone Biosynthesis in Senna tora.</title>
        <authorList>
            <person name="Kang S.-H."/>
            <person name="Pandey R.P."/>
            <person name="Lee C.-M."/>
            <person name="Sim J.-S."/>
            <person name="Jeong J.-T."/>
            <person name="Choi B.-S."/>
            <person name="Jung M."/>
            <person name="Ginzburg D."/>
            <person name="Zhao K."/>
            <person name="Won S.Y."/>
            <person name="Oh T.-J."/>
            <person name="Yu Y."/>
            <person name="Kim N.-H."/>
            <person name="Lee O.R."/>
            <person name="Lee T.-H."/>
            <person name="Bashyal P."/>
            <person name="Kim T.-S."/>
            <person name="Lee W.-H."/>
            <person name="Kawkins C."/>
            <person name="Kim C.-K."/>
            <person name="Kim J.S."/>
            <person name="Ahn B.O."/>
            <person name="Rhee S.Y."/>
            <person name="Sohng J.K."/>
        </authorList>
    </citation>
    <scope>NUCLEOTIDE SEQUENCE</scope>
    <source>
        <tissue evidence="1">Leaf</tissue>
    </source>
</reference>
<protein>
    <submittedName>
        <fullName evidence="1">Uncharacterized protein</fullName>
    </submittedName>
</protein>
<dbReference type="AlphaFoldDB" id="A0A834SVY3"/>
<evidence type="ECO:0000313" key="1">
    <source>
        <dbReference type="EMBL" id="KAF7809730.1"/>
    </source>
</evidence>
<dbReference type="EMBL" id="JAAIUW010000011">
    <property type="protein sequence ID" value="KAF7809730.1"/>
    <property type="molecule type" value="Genomic_DNA"/>
</dbReference>
<organism evidence="1 2">
    <name type="scientific">Senna tora</name>
    <dbReference type="NCBI Taxonomy" id="362788"/>
    <lineage>
        <taxon>Eukaryota</taxon>
        <taxon>Viridiplantae</taxon>
        <taxon>Streptophyta</taxon>
        <taxon>Embryophyta</taxon>
        <taxon>Tracheophyta</taxon>
        <taxon>Spermatophyta</taxon>
        <taxon>Magnoliopsida</taxon>
        <taxon>eudicotyledons</taxon>
        <taxon>Gunneridae</taxon>
        <taxon>Pentapetalae</taxon>
        <taxon>rosids</taxon>
        <taxon>fabids</taxon>
        <taxon>Fabales</taxon>
        <taxon>Fabaceae</taxon>
        <taxon>Caesalpinioideae</taxon>
        <taxon>Cassia clade</taxon>
        <taxon>Senna</taxon>
    </lineage>
</organism>
<keyword evidence="2" id="KW-1185">Reference proteome</keyword>